<reference evidence="3" key="1">
    <citation type="submission" date="2014-11" db="EMBL/GenBank/DDBJ databases">
        <authorList>
            <person name="Otto D Thomas"/>
            <person name="Naeem Raeece"/>
        </authorList>
    </citation>
    <scope>NUCLEOTIDE SEQUENCE</scope>
</reference>
<keyword evidence="2" id="KW-0812">Transmembrane</keyword>
<evidence type="ECO:0000313" key="3">
    <source>
        <dbReference type="EMBL" id="CEM47134.1"/>
    </source>
</evidence>
<feature type="region of interest" description="Disordered" evidence="1">
    <location>
        <begin position="1"/>
        <end position="25"/>
    </location>
</feature>
<feature type="transmembrane region" description="Helical" evidence="2">
    <location>
        <begin position="71"/>
        <end position="89"/>
    </location>
</feature>
<evidence type="ECO:0000256" key="2">
    <source>
        <dbReference type="SAM" id="Phobius"/>
    </source>
</evidence>
<keyword evidence="2" id="KW-1133">Transmembrane helix</keyword>
<organism evidence="3">
    <name type="scientific">Chromera velia CCMP2878</name>
    <dbReference type="NCBI Taxonomy" id="1169474"/>
    <lineage>
        <taxon>Eukaryota</taxon>
        <taxon>Sar</taxon>
        <taxon>Alveolata</taxon>
        <taxon>Colpodellida</taxon>
        <taxon>Chromeraceae</taxon>
        <taxon>Chromera</taxon>
    </lineage>
</organism>
<evidence type="ECO:0000256" key="1">
    <source>
        <dbReference type="SAM" id="MobiDB-lite"/>
    </source>
</evidence>
<dbReference type="AlphaFoldDB" id="A0A0G4HS94"/>
<dbReference type="EMBL" id="CDMZ01003653">
    <property type="protein sequence ID" value="CEM47134.1"/>
    <property type="molecule type" value="Genomic_DNA"/>
</dbReference>
<accession>A0A0G4HS94</accession>
<sequence>MSKSFWTFRGRSETPRAGPKPPLCSPKDHKPTFFCISEELQRWREWKLVSGTTIHFSCVGVGLFWCCKMKFVALLALVAVPLSTAYRFVISMGPLSASTAGPPAPSGPYSEKQFVKKWLTVDKDGLNNSNNAARFAKKQVEAKTAERIGFRDGVGATPDVGFTLLSTWNKAKDELSKKGSPTNRTFQTTLFSKGKQDFSFGTKLKQIRSKGGKKK</sequence>
<protein>
    <submittedName>
        <fullName evidence="3">Uncharacterized protein</fullName>
    </submittedName>
</protein>
<name>A0A0G4HS94_9ALVE</name>
<keyword evidence="2" id="KW-0472">Membrane</keyword>
<dbReference type="VEuPathDB" id="CryptoDB:Cvel_8202"/>
<proteinExistence type="predicted"/>
<gene>
    <name evidence="3" type="ORF">Cvel_8202</name>
</gene>